<reference evidence="4 5" key="1">
    <citation type="submission" date="2011-12" db="EMBL/GenBank/DDBJ databases">
        <title>Whole genome shotgun sequence of Arthrobacter globiformis NBRC 12137.</title>
        <authorList>
            <person name="Miyazawa S."/>
            <person name="Hosoyama A."/>
            <person name="Tsuchikane K."/>
            <person name="Katsumata H."/>
            <person name="Yamazaki S."/>
            <person name="Fujita N."/>
        </authorList>
    </citation>
    <scope>NUCLEOTIDE SEQUENCE [LARGE SCALE GENOMIC DNA]</scope>
    <source>
        <strain evidence="4 5">NBRC 12137</strain>
    </source>
</reference>
<dbReference type="PANTHER" id="PTHR30007:SF1">
    <property type="entry name" value="BLR1914 PROTEIN"/>
    <property type="match status" value="1"/>
</dbReference>
<dbReference type="GO" id="GO:0004803">
    <property type="term" value="F:transposase activity"/>
    <property type="evidence" value="ECO:0007669"/>
    <property type="project" value="InterPro"/>
</dbReference>
<proteinExistence type="predicted"/>
<dbReference type="EMBL" id="BAEG01000022">
    <property type="protein sequence ID" value="GAB12628.1"/>
    <property type="molecule type" value="Genomic_DNA"/>
</dbReference>
<comment type="caution">
    <text evidence="4">The sequence shown here is derived from an EMBL/GenBank/DDBJ whole genome shotgun (WGS) entry which is preliminary data.</text>
</comment>
<dbReference type="Pfam" id="PF13340">
    <property type="entry name" value="DUF4096"/>
    <property type="match status" value="1"/>
</dbReference>
<feature type="domain" description="Transposase IS4-like" evidence="2">
    <location>
        <begin position="95"/>
        <end position="235"/>
    </location>
</feature>
<accession>H0QIH7</accession>
<evidence type="ECO:0000313" key="5">
    <source>
        <dbReference type="Proteomes" id="UP000003828"/>
    </source>
</evidence>
<gene>
    <name evidence="4" type="ORF">ARGLB_022_00030</name>
</gene>
<protein>
    <submittedName>
        <fullName evidence="4">Putative transposase</fullName>
    </submittedName>
</protein>
<dbReference type="GO" id="GO:0003677">
    <property type="term" value="F:DNA binding"/>
    <property type="evidence" value="ECO:0007669"/>
    <property type="project" value="InterPro"/>
</dbReference>
<dbReference type="PANTHER" id="PTHR30007">
    <property type="entry name" value="PHP DOMAIN PROTEIN"/>
    <property type="match status" value="1"/>
</dbReference>
<sequence>MVEGIIYRYRFGIAWRDVPTEFGPWQTIWKRHRRYSGDGTWDSILAALLTVADARGEVDWSISVDPTSTAPTFLAPQGACSNYMNLIAEPDDHAIGRSRGGLSTKIHALVDGKGRPLVLLVAPGQGGDAPMFTHLMNQLKITRAGPGRPRTRPDRVRGDKAYSSKAIRTHLRDRGIIGVIPHPSDQIGHRKRRGSTGGRPPAFDKEDYKRRHVVERNFNIFKQWRALATRYDKLALTYRGGAVLQAMSIWLTALGERPSSGQK</sequence>
<evidence type="ECO:0000259" key="2">
    <source>
        <dbReference type="Pfam" id="PF01609"/>
    </source>
</evidence>
<dbReference type="GO" id="GO:0006313">
    <property type="term" value="P:DNA transposition"/>
    <property type="evidence" value="ECO:0007669"/>
    <property type="project" value="InterPro"/>
</dbReference>
<dbReference type="eggNOG" id="COG3293">
    <property type="taxonomic scope" value="Bacteria"/>
</dbReference>
<feature type="region of interest" description="Disordered" evidence="1">
    <location>
        <begin position="178"/>
        <end position="204"/>
    </location>
</feature>
<keyword evidence="5" id="KW-1185">Reference proteome</keyword>
<dbReference type="InterPro" id="IPR025161">
    <property type="entry name" value="IS402-like_dom"/>
</dbReference>
<evidence type="ECO:0000259" key="3">
    <source>
        <dbReference type="Pfam" id="PF13340"/>
    </source>
</evidence>
<dbReference type="AlphaFoldDB" id="H0QIH7"/>
<feature type="domain" description="Insertion element IS402-like" evidence="3">
    <location>
        <begin position="1"/>
        <end position="44"/>
    </location>
</feature>
<dbReference type="Proteomes" id="UP000003828">
    <property type="component" value="Unassembled WGS sequence"/>
</dbReference>
<organism evidence="4 5">
    <name type="scientific">Arthrobacter globiformis (strain ATCC 8010 / DSM 20124 / JCM 1332 / NBRC 12137 / NCIMB 8907 / NRRL B-2979 / 168)</name>
    <dbReference type="NCBI Taxonomy" id="1077972"/>
    <lineage>
        <taxon>Bacteria</taxon>
        <taxon>Bacillati</taxon>
        <taxon>Actinomycetota</taxon>
        <taxon>Actinomycetes</taxon>
        <taxon>Micrococcales</taxon>
        <taxon>Micrococcaceae</taxon>
        <taxon>Arthrobacter</taxon>
    </lineage>
</organism>
<name>H0QIH7_ARTG1</name>
<dbReference type="InterPro" id="IPR002559">
    <property type="entry name" value="Transposase_11"/>
</dbReference>
<dbReference type="NCBIfam" id="NF033580">
    <property type="entry name" value="transpos_IS5_3"/>
    <property type="match status" value="1"/>
</dbReference>
<evidence type="ECO:0000313" key="4">
    <source>
        <dbReference type="EMBL" id="GAB12628.1"/>
    </source>
</evidence>
<evidence type="ECO:0000256" key="1">
    <source>
        <dbReference type="SAM" id="MobiDB-lite"/>
    </source>
</evidence>
<dbReference type="Pfam" id="PF01609">
    <property type="entry name" value="DDE_Tnp_1"/>
    <property type="match status" value="1"/>
</dbReference>